<sequence>MSSVKNSASSSNRWLALLTEAARQAAPQVLASVAALAAGDRQPVGAAGDGASAVGASVGAVAAPPSPDLRQRELKATLNSNLEVLPYFLAQVGSYMRAMSDEFENDAEQVYESRLHHLERQEANEFSSRPRKTAPSCHHSATA</sequence>
<gene>
    <name evidence="1" type="ORF">K3G42_002180</name>
</gene>
<evidence type="ECO:0000313" key="2">
    <source>
        <dbReference type="Proteomes" id="UP000827872"/>
    </source>
</evidence>
<protein>
    <submittedName>
        <fullName evidence="1">Uncharacterized protein</fullName>
    </submittedName>
</protein>
<proteinExistence type="predicted"/>
<reference evidence="1" key="1">
    <citation type="submission" date="2021-08" db="EMBL/GenBank/DDBJ databases">
        <title>The first chromosome-level gecko genome reveals the dynamic sex chromosomes of Neotropical dwarf geckos (Sphaerodactylidae: Sphaerodactylus).</title>
        <authorList>
            <person name="Pinto B.J."/>
            <person name="Keating S.E."/>
            <person name="Gamble T."/>
        </authorList>
    </citation>
    <scope>NUCLEOTIDE SEQUENCE</scope>
    <source>
        <strain evidence="1">TG3544</strain>
    </source>
</reference>
<name>A0ACB8FTH0_9SAUR</name>
<dbReference type="Proteomes" id="UP000827872">
    <property type="component" value="Linkage Group LG11"/>
</dbReference>
<organism evidence="1 2">
    <name type="scientific">Sphaerodactylus townsendi</name>
    <dbReference type="NCBI Taxonomy" id="933632"/>
    <lineage>
        <taxon>Eukaryota</taxon>
        <taxon>Metazoa</taxon>
        <taxon>Chordata</taxon>
        <taxon>Craniata</taxon>
        <taxon>Vertebrata</taxon>
        <taxon>Euteleostomi</taxon>
        <taxon>Lepidosauria</taxon>
        <taxon>Squamata</taxon>
        <taxon>Bifurcata</taxon>
        <taxon>Gekkota</taxon>
        <taxon>Sphaerodactylidae</taxon>
        <taxon>Sphaerodactylus</taxon>
    </lineage>
</organism>
<keyword evidence="2" id="KW-1185">Reference proteome</keyword>
<accession>A0ACB8FTH0</accession>
<dbReference type="EMBL" id="CM037624">
    <property type="protein sequence ID" value="KAH8010341.1"/>
    <property type="molecule type" value="Genomic_DNA"/>
</dbReference>
<comment type="caution">
    <text evidence="1">The sequence shown here is derived from an EMBL/GenBank/DDBJ whole genome shotgun (WGS) entry which is preliminary data.</text>
</comment>
<evidence type="ECO:0000313" key="1">
    <source>
        <dbReference type="EMBL" id="KAH8010341.1"/>
    </source>
</evidence>